<feature type="domain" description="Helix-turn-helix" evidence="1">
    <location>
        <begin position="13"/>
        <end position="61"/>
    </location>
</feature>
<dbReference type="RefSeq" id="WP_406793070.1">
    <property type="nucleotide sequence ID" value="NZ_JBJHZX010000024.1"/>
</dbReference>
<proteinExistence type="predicted"/>
<comment type="caution">
    <text evidence="2">The sequence shown here is derived from an EMBL/GenBank/DDBJ whole genome shotgun (WGS) entry which is preliminary data.</text>
</comment>
<organism evidence="2 3">
    <name type="scientific">Candidatus Clostridium eludens</name>
    <dbReference type="NCBI Taxonomy" id="3381663"/>
    <lineage>
        <taxon>Bacteria</taxon>
        <taxon>Bacillati</taxon>
        <taxon>Bacillota</taxon>
        <taxon>Clostridia</taxon>
        <taxon>Eubacteriales</taxon>
        <taxon>Clostridiaceae</taxon>
        <taxon>Clostridium</taxon>
    </lineage>
</organism>
<name>A0ABW8SM05_9CLOT</name>
<evidence type="ECO:0000313" key="2">
    <source>
        <dbReference type="EMBL" id="MFL0196964.1"/>
    </source>
</evidence>
<sequence>MFNEKVNELQITMKAKDAAKYIGISYWLILEMAKRHEIPYISCGRKKLFRKESLDKWMEEKEKASTAVEDRDNSYGTLRKIY</sequence>
<protein>
    <submittedName>
        <fullName evidence="2">Excisionase family DNA-binding protein</fullName>
    </submittedName>
</protein>
<accession>A0ABW8SM05</accession>
<dbReference type="NCBIfam" id="TIGR01764">
    <property type="entry name" value="excise"/>
    <property type="match status" value="1"/>
</dbReference>
<evidence type="ECO:0000313" key="3">
    <source>
        <dbReference type="Proteomes" id="UP001623660"/>
    </source>
</evidence>
<keyword evidence="3" id="KW-1185">Reference proteome</keyword>
<dbReference type="SUPFAM" id="SSF46955">
    <property type="entry name" value="Putative DNA-binding domain"/>
    <property type="match status" value="1"/>
</dbReference>
<gene>
    <name evidence="2" type="ORF">ACJDU8_15560</name>
</gene>
<reference evidence="2 3" key="1">
    <citation type="submission" date="2024-11" db="EMBL/GenBank/DDBJ databases">
        <authorList>
            <person name="Heng Y.C."/>
            <person name="Lim A.C.H."/>
            <person name="Lee J.K.Y."/>
            <person name="Kittelmann S."/>
        </authorList>
    </citation>
    <scope>NUCLEOTIDE SEQUENCE [LARGE SCALE GENOMIC DNA]</scope>
    <source>
        <strain evidence="2 3">WILCCON 0269</strain>
    </source>
</reference>
<dbReference type="InterPro" id="IPR009061">
    <property type="entry name" value="DNA-bd_dom_put_sf"/>
</dbReference>
<dbReference type="InterPro" id="IPR010093">
    <property type="entry name" value="SinI_DNA-bd"/>
</dbReference>
<evidence type="ECO:0000259" key="1">
    <source>
        <dbReference type="Pfam" id="PF12728"/>
    </source>
</evidence>
<dbReference type="Pfam" id="PF12728">
    <property type="entry name" value="HTH_17"/>
    <property type="match status" value="1"/>
</dbReference>
<dbReference type="GO" id="GO:0003677">
    <property type="term" value="F:DNA binding"/>
    <property type="evidence" value="ECO:0007669"/>
    <property type="project" value="UniProtKB-KW"/>
</dbReference>
<dbReference type="EMBL" id="JBJHZX010000024">
    <property type="protein sequence ID" value="MFL0196964.1"/>
    <property type="molecule type" value="Genomic_DNA"/>
</dbReference>
<keyword evidence="2" id="KW-0238">DNA-binding</keyword>
<dbReference type="InterPro" id="IPR041657">
    <property type="entry name" value="HTH_17"/>
</dbReference>
<dbReference type="Proteomes" id="UP001623660">
    <property type="component" value="Unassembled WGS sequence"/>
</dbReference>